<sequence>MTSRAPGLSTNGRSSFSKQSPSATDISQNRRHSIAAPNFVSSSEFRPSRKWGWV</sequence>
<dbReference type="EMBL" id="KZ821634">
    <property type="protein sequence ID" value="PYH66286.1"/>
    <property type="molecule type" value="Genomic_DNA"/>
</dbReference>
<accession>A0A319B0X0</accession>
<keyword evidence="3" id="KW-1185">Reference proteome</keyword>
<feature type="region of interest" description="Disordered" evidence="1">
    <location>
        <begin position="1"/>
        <end position="54"/>
    </location>
</feature>
<evidence type="ECO:0000256" key="1">
    <source>
        <dbReference type="SAM" id="MobiDB-lite"/>
    </source>
</evidence>
<dbReference type="Proteomes" id="UP000248405">
    <property type="component" value="Unassembled WGS sequence"/>
</dbReference>
<dbReference type="GeneID" id="37211830"/>
<evidence type="ECO:0000313" key="2">
    <source>
        <dbReference type="EMBL" id="PYH66286.1"/>
    </source>
</evidence>
<gene>
    <name evidence="2" type="ORF">BO88DRAFT_406756</name>
</gene>
<proteinExistence type="predicted"/>
<reference evidence="2" key="1">
    <citation type="submission" date="2016-12" db="EMBL/GenBank/DDBJ databases">
        <title>The genomes of Aspergillus section Nigri reveals drivers in fungal speciation.</title>
        <authorList>
            <consortium name="DOE Joint Genome Institute"/>
            <person name="Vesth T.C."/>
            <person name="Nybo J."/>
            <person name="Theobald S."/>
            <person name="Brandl J."/>
            <person name="Frisvad J.C."/>
            <person name="Nielsen K.F."/>
            <person name="Lyhne E.K."/>
            <person name="Kogle M.E."/>
            <person name="Kuo A."/>
            <person name="Riley R."/>
            <person name="Clum A."/>
            <person name="Nolan M."/>
            <person name="Lipzen A."/>
            <person name="Salamov A."/>
            <person name="Henrissat B."/>
            <person name="Wiebenga A."/>
            <person name="De Vries R.P."/>
            <person name="Grigoriev I.V."/>
            <person name="Mortensen U.H."/>
            <person name="Andersen M.R."/>
            <person name="Baker S.E."/>
        </authorList>
    </citation>
    <scope>NUCLEOTIDE SEQUENCE [LARGE SCALE GENOMIC DNA]</scope>
    <source>
        <strain evidence="2">CBS 113365</strain>
    </source>
</reference>
<feature type="compositionally biased region" description="Polar residues" evidence="1">
    <location>
        <begin position="1"/>
        <end position="27"/>
    </location>
</feature>
<dbReference type="AlphaFoldDB" id="A0A319B0X0"/>
<organism evidence="2 3">
    <name type="scientific">Aspergillus vadensis (strain CBS 113365 / IMI 142717 / IBT 24658)</name>
    <dbReference type="NCBI Taxonomy" id="1448311"/>
    <lineage>
        <taxon>Eukaryota</taxon>
        <taxon>Fungi</taxon>
        <taxon>Dikarya</taxon>
        <taxon>Ascomycota</taxon>
        <taxon>Pezizomycotina</taxon>
        <taxon>Eurotiomycetes</taxon>
        <taxon>Eurotiomycetidae</taxon>
        <taxon>Eurotiales</taxon>
        <taxon>Aspergillaceae</taxon>
        <taxon>Aspergillus</taxon>
        <taxon>Aspergillus subgen. Circumdati</taxon>
    </lineage>
</organism>
<dbReference type="RefSeq" id="XP_025560080.1">
    <property type="nucleotide sequence ID" value="XM_025707238.1"/>
</dbReference>
<name>A0A319B0X0_ASPVC</name>
<evidence type="ECO:0000313" key="3">
    <source>
        <dbReference type="Proteomes" id="UP000248405"/>
    </source>
</evidence>
<protein>
    <submittedName>
        <fullName evidence="2">Uncharacterized protein</fullName>
    </submittedName>
</protein>